<comment type="caution">
    <text evidence="9">The sequence shown here is derived from an EMBL/GenBank/DDBJ whole genome shotgun (WGS) entry which is preliminary data.</text>
</comment>
<accession>A0AAV7ZDX9</accession>
<feature type="binding site" evidence="6">
    <location>
        <begin position="208"/>
        <end position="212"/>
    </location>
    <ligand>
        <name>GTP</name>
        <dbReference type="ChEBI" id="CHEBI:37565"/>
    </ligand>
</feature>
<dbReference type="Pfam" id="PF00503">
    <property type="entry name" value="G-alpha"/>
    <property type="match status" value="1"/>
</dbReference>
<feature type="binding site" evidence="6">
    <location>
        <position position="333"/>
    </location>
    <ligand>
        <name>GTP</name>
        <dbReference type="ChEBI" id="CHEBI:37565"/>
    </ligand>
</feature>
<dbReference type="CDD" id="cd00066">
    <property type="entry name" value="G-alpha"/>
    <property type="match status" value="1"/>
</dbReference>
<dbReference type="EMBL" id="JANTQA010000032">
    <property type="protein sequence ID" value="KAJ3439400.1"/>
    <property type="molecule type" value="Genomic_DNA"/>
</dbReference>
<dbReference type="GO" id="GO:0005525">
    <property type="term" value="F:GTP binding"/>
    <property type="evidence" value="ECO:0007669"/>
    <property type="project" value="UniProtKB-KW"/>
</dbReference>
<keyword evidence="12" id="KW-1185">Reference proteome</keyword>
<dbReference type="Proteomes" id="UP001150062">
    <property type="component" value="Unassembled WGS sequence"/>
</dbReference>
<dbReference type="GO" id="GO:0005737">
    <property type="term" value="C:cytoplasm"/>
    <property type="evidence" value="ECO:0007669"/>
    <property type="project" value="TreeGrafter"/>
</dbReference>
<dbReference type="PANTHER" id="PTHR10218">
    <property type="entry name" value="GTP-BINDING PROTEIN ALPHA SUBUNIT"/>
    <property type="match status" value="1"/>
</dbReference>
<evidence type="ECO:0000256" key="5">
    <source>
        <dbReference type="ARBA" id="ARBA00023224"/>
    </source>
</evidence>
<evidence type="ECO:0000256" key="3">
    <source>
        <dbReference type="ARBA" id="ARBA00022842"/>
    </source>
</evidence>
<dbReference type="InterPro" id="IPR027417">
    <property type="entry name" value="P-loop_NTPase"/>
</dbReference>
<feature type="binding site" evidence="7">
    <location>
        <position position="57"/>
    </location>
    <ligand>
        <name>Mg(2+)</name>
        <dbReference type="ChEBI" id="CHEBI:18420"/>
    </ligand>
</feature>
<feature type="binding site" evidence="6">
    <location>
        <begin position="277"/>
        <end position="280"/>
    </location>
    <ligand>
        <name>GTP</name>
        <dbReference type="ChEBI" id="CHEBI:37565"/>
    </ligand>
</feature>
<protein>
    <submittedName>
        <fullName evidence="9">Guanine nucleotide-binding protein g(O) subunit alpha</fullName>
    </submittedName>
</protein>
<dbReference type="SUPFAM" id="SSF47895">
    <property type="entry name" value="Transducin (alpha subunit), insertion domain"/>
    <property type="match status" value="1"/>
</dbReference>
<keyword evidence="5" id="KW-0807">Transducer</keyword>
<dbReference type="PROSITE" id="PS51417">
    <property type="entry name" value="ARF"/>
    <property type="match status" value="1"/>
</dbReference>
<feature type="binding site" evidence="7">
    <location>
        <position position="189"/>
    </location>
    <ligand>
        <name>Mg(2+)</name>
        <dbReference type="ChEBI" id="CHEBI:18420"/>
    </ligand>
</feature>
<reference evidence="10" key="1">
    <citation type="submission" date="2022-08" db="EMBL/GenBank/DDBJ databases">
        <title>Novel sulfate-reducing endosymbionts in the free-living metamonad Anaeramoeba.</title>
        <authorList>
            <person name="Jerlstrom-Hultqvist J."/>
            <person name="Cepicka I."/>
            <person name="Gallot-Lavallee L."/>
            <person name="Salas-Leiva D."/>
            <person name="Curtis B.A."/>
            <person name="Zahonova K."/>
            <person name="Pipaliya S."/>
            <person name="Dacks J."/>
            <person name="Roger A.J."/>
        </authorList>
    </citation>
    <scope>NUCLEOTIDE SEQUENCE</scope>
    <source>
        <strain evidence="10">Schooner1</strain>
    </source>
</reference>
<evidence type="ECO:0000256" key="6">
    <source>
        <dbReference type="PIRSR" id="PIRSR601019-1"/>
    </source>
</evidence>
<evidence type="ECO:0000313" key="10">
    <source>
        <dbReference type="EMBL" id="KAJ6227744.1"/>
    </source>
</evidence>
<evidence type="ECO:0000313" key="12">
    <source>
        <dbReference type="Proteomes" id="UP001150062"/>
    </source>
</evidence>
<dbReference type="Gene3D" id="3.40.50.300">
    <property type="entry name" value="P-loop containing nucleotide triphosphate hydrolases"/>
    <property type="match status" value="1"/>
</dbReference>
<proteinExistence type="predicted"/>
<dbReference type="InterPro" id="IPR001019">
    <property type="entry name" value="Gprotein_alpha_su"/>
</dbReference>
<keyword evidence="1 7" id="KW-0479">Metal-binding</keyword>
<dbReference type="PANTHER" id="PTHR10218:SF302">
    <property type="entry name" value="GUANINE NUCLEOTIDE-BINDING PROTEIN ALPHA-5 SUBUNIT"/>
    <property type="match status" value="1"/>
</dbReference>
<dbReference type="InterPro" id="IPR011025">
    <property type="entry name" value="GproteinA_insert"/>
</dbReference>
<dbReference type="SUPFAM" id="SSF52540">
    <property type="entry name" value="P-loop containing nucleoside triphosphate hydrolases"/>
    <property type="match status" value="1"/>
</dbReference>
<feature type="binding site" evidence="6">
    <location>
        <begin position="53"/>
        <end position="58"/>
    </location>
    <ligand>
        <name>GTP</name>
        <dbReference type="ChEBI" id="CHEBI:37565"/>
    </ligand>
</feature>
<evidence type="ECO:0000256" key="2">
    <source>
        <dbReference type="ARBA" id="ARBA00022741"/>
    </source>
</evidence>
<evidence type="ECO:0000256" key="8">
    <source>
        <dbReference type="SAM" id="MobiDB-lite"/>
    </source>
</evidence>
<dbReference type="FunFam" id="3.40.50.300:FF:002307">
    <property type="entry name" value="Guanine nucleotide-binding protein G(k) subunit alpha"/>
    <property type="match status" value="1"/>
</dbReference>
<keyword evidence="2 6" id="KW-0547">Nucleotide-binding</keyword>
<feature type="binding site" evidence="6">
    <location>
        <begin position="158"/>
        <end position="159"/>
    </location>
    <ligand>
        <name>GTP</name>
        <dbReference type="ChEBI" id="CHEBI:37565"/>
    </ligand>
</feature>
<sequence>MGPKNSKTNKKSKSKKKKIDKEKKTNNNIEDQIKYSSENNNRRVKLLVLGCGESGKTTFIKQLKILHQNGFLDRDRELYHDTIRLNCILHTKVLLNSCATFGWDLKDENKEIAKDFILNVIDEENSLTPSVGQQIKKLWADPALKTAYENRHKFQLPDSANYFLDQIEKISVEDYEPDDQDILMCRIPTTGVNEIQFNFGETPWSVIDVGGQRSERRKWIHQFEDVTLIIYVVATSEYNQKLYEDIEVNRMHESLLLFRKTANNEYFKEKNCVIFFNKMDLFEEKILKYDMSCCFEKYDGGLNIEEGKKFLKKKFVKEGKNESRNIFVHWTCATDTKNIEKVFDAVNVSILENTLKNGGYM</sequence>
<keyword evidence="4 6" id="KW-0342">GTP-binding</keyword>
<dbReference type="EMBL" id="JAOAOG010000333">
    <property type="protein sequence ID" value="KAJ6227744.1"/>
    <property type="molecule type" value="Genomic_DNA"/>
</dbReference>
<evidence type="ECO:0000256" key="7">
    <source>
        <dbReference type="PIRSR" id="PIRSR601019-2"/>
    </source>
</evidence>
<name>A0AAV7ZDX9_9EUKA</name>
<dbReference type="Proteomes" id="UP001146793">
    <property type="component" value="Unassembled WGS sequence"/>
</dbReference>
<evidence type="ECO:0000313" key="9">
    <source>
        <dbReference type="EMBL" id="KAJ3439400.1"/>
    </source>
</evidence>
<dbReference type="GO" id="GO:0005834">
    <property type="term" value="C:heterotrimeric G-protein complex"/>
    <property type="evidence" value="ECO:0007669"/>
    <property type="project" value="TreeGrafter"/>
</dbReference>
<dbReference type="GO" id="GO:0003924">
    <property type="term" value="F:GTPase activity"/>
    <property type="evidence" value="ECO:0007669"/>
    <property type="project" value="InterPro"/>
</dbReference>
<evidence type="ECO:0000256" key="4">
    <source>
        <dbReference type="ARBA" id="ARBA00023134"/>
    </source>
</evidence>
<dbReference type="AlphaFoldDB" id="A0AAV7ZDX9"/>
<dbReference type="PROSITE" id="PS51882">
    <property type="entry name" value="G_ALPHA"/>
    <property type="match status" value="1"/>
</dbReference>
<evidence type="ECO:0000313" key="11">
    <source>
        <dbReference type="Proteomes" id="UP001146793"/>
    </source>
</evidence>
<dbReference type="Gene3D" id="1.10.400.10">
    <property type="entry name" value="GI Alpha 1, domain 2-like"/>
    <property type="match status" value="1"/>
</dbReference>
<organism evidence="9 11">
    <name type="scientific">Anaeramoeba flamelloides</name>
    <dbReference type="NCBI Taxonomy" id="1746091"/>
    <lineage>
        <taxon>Eukaryota</taxon>
        <taxon>Metamonada</taxon>
        <taxon>Anaeramoebidae</taxon>
        <taxon>Anaeramoeba</taxon>
    </lineage>
</organism>
<dbReference type="GO" id="GO:0001664">
    <property type="term" value="F:G protein-coupled receptor binding"/>
    <property type="evidence" value="ECO:0007669"/>
    <property type="project" value="TreeGrafter"/>
</dbReference>
<dbReference type="PRINTS" id="PR00318">
    <property type="entry name" value="GPROTEINA"/>
</dbReference>
<gene>
    <name evidence="9" type="ORF">M0812_15426</name>
    <name evidence="10" type="ORF">M0813_09647</name>
</gene>
<evidence type="ECO:0000256" key="1">
    <source>
        <dbReference type="ARBA" id="ARBA00022723"/>
    </source>
</evidence>
<reference evidence="9" key="2">
    <citation type="submission" date="2022-08" db="EMBL/GenBank/DDBJ databases">
        <title>Novel sulphate-reducing endosymbionts in the free-living metamonad Anaeramoeba.</title>
        <authorList>
            <person name="Jerlstrom-Hultqvist J."/>
            <person name="Cepicka I."/>
            <person name="Gallot-Lavallee L."/>
            <person name="Salas-Leiva D."/>
            <person name="Curtis B.A."/>
            <person name="Zahonova K."/>
            <person name="Pipaliya S."/>
            <person name="Dacks J."/>
            <person name="Roger A.J."/>
        </authorList>
    </citation>
    <scope>NUCLEOTIDE SEQUENCE</scope>
    <source>
        <strain evidence="9">Busselton2</strain>
    </source>
</reference>
<feature type="binding site" evidence="6">
    <location>
        <begin position="183"/>
        <end position="189"/>
    </location>
    <ligand>
        <name>GTP</name>
        <dbReference type="ChEBI" id="CHEBI:37565"/>
    </ligand>
</feature>
<dbReference type="GO" id="GO:0007188">
    <property type="term" value="P:adenylate cyclase-modulating G protein-coupled receptor signaling pathway"/>
    <property type="evidence" value="ECO:0007669"/>
    <property type="project" value="TreeGrafter"/>
</dbReference>
<keyword evidence="3 7" id="KW-0460">Magnesium</keyword>
<dbReference type="GO" id="GO:0046872">
    <property type="term" value="F:metal ion binding"/>
    <property type="evidence" value="ECO:0007669"/>
    <property type="project" value="UniProtKB-KW"/>
</dbReference>
<feature type="compositionally biased region" description="Basic residues" evidence="8">
    <location>
        <begin position="7"/>
        <end position="18"/>
    </location>
</feature>
<feature type="region of interest" description="Disordered" evidence="8">
    <location>
        <begin position="1"/>
        <end position="32"/>
    </location>
</feature>
<dbReference type="GO" id="GO:0031683">
    <property type="term" value="F:G-protein beta/gamma-subunit complex binding"/>
    <property type="evidence" value="ECO:0007669"/>
    <property type="project" value="InterPro"/>
</dbReference>
<dbReference type="SMART" id="SM00275">
    <property type="entry name" value="G_alpha"/>
    <property type="match status" value="1"/>
</dbReference>